<dbReference type="Gene3D" id="3.40.50.300">
    <property type="entry name" value="P-loop containing nucleotide triphosphate hydrolases"/>
    <property type="match status" value="1"/>
</dbReference>
<evidence type="ECO:0000256" key="1">
    <source>
        <dbReference type="ARBA" id="ARBA00022741"/>
    </source>
</evidence>
<dbReference type="Gene3D" id="1.25.40.10">
    <property type="entry name" value="Tetratricopeptide repeat domain"/>
    <property type="match status" value="1"/>
</dbReference>
<dbReference type="PROSITE" id="PS00622">
    <property type="entry name" value="HTH_LUXR_1"/>
    <property type="match status" value="1"/>
</dbReference>
<organism evidence="4 5">
    <name type="scientific">Tenggerimyces flavus</name>
    <dbReference type="NCBI Taxonomy" id="1708749"/>
    <lineage>
        <taxon>Bacteria</taxon>
        <taxon>Bacillati</taxon>
        <taxon>Actinomycetota</taxon>
        <taxon>Actinomycetes</taxon>
        <taxon>Propionibacteriales</taxon>
        <taxon>Nocardioidaceae</taxon>
        <taxon>Tenggerimyces</taxon>
    </lineage>
</organism>
<gene>
    <name evidence="4" type="ORF">ACFOUW_34755</name>
</gene>
<dbReference type="Proteomes" id="UP001595699">
    <property type="component" value="Unassembled WGS sequence"/>
</dbReference>
<dbReference type="SMART" id="SM00421">
    <property type="entry name" value="HTH_LUXR"/>
    <property type="match status" value="1"/>
</dbReference>
<dbReference type="InterPro" id="IPR000792">
    <property type="entry name" value="Tscrpt_reg_LuxR_C"/>
</dbReference>
<evidence type="ECO:0000256" key="2">
    <source>
        <dbReference type="ARBA" id="ARBA00022840"/>
    </source>
</evidence>
<accession>A0ABV7YM04</accession>
<dbReference type="SUPFAM" id="SSF52540">
    <property type="entry name" value="P-loop containing nucleoside triphosphate hydrolases"/>
    <property type="match status" value="1"/>
</dbReference>
<evidence type="ECO:0000259" key="3">
    <source>
        <dbReference type="PROSITE" id="PS50043"/>
    </source>
</evidence>
<dbReference type="InterPro" id="IPR027417">
    <property type="entry name" value="P-loop_NTPase"/>
</dbReference>
<dbReference type="InterPro" id="IPR016032">
    <property type="entry name" value="Sig_transdc_resp-reg_C-effctor"/>
</dbReference>
<keyword evidence="5" id="KW-1185">Reference proteome</keyword>
<dbReference type="PRINTS" id="PR00038">
    <property type="entry name" value="HTHLUXR"/>
</dbReference>
<evidence type="ECO:0000313" key="4">
    <source>
        <dbReference type="EMBL" id="MFC3766038.1"/>
    </source>
</evidence>
<dbReference type="CDD" id="cd06170">
    <property type="entry name" value="LuxR_C_like"/>
    <property type="match status" value="1"/>
</dbReference>
<reference evidence="5" key="1">
    <citation type="journal article" date="2019" name="Int. J. Syst. Evol. Microbiol.">
        <title>The Global Catalogue of Microorganisms (GCM) 10K type strain sequencing project: providing services to taxonomists for standard genome sequencing and annotation.</title>
        <authorList>
            <consortium name="The Broad Institute Genomics Platform"/>
            <consortium name="The Broad Institute Genome Sequencing Center for Infectious Disease"/>
            <person name="Wu L."/>
            <person name="Ma J."/>
        </authorList>
    </citation>
    <scope>NUCLEOTIDE SEQUENCE [LARGE SCALE GENOMIC DNA]</scope>
    <source>
        <strain evidence="5">CGMCC 4.7241</strain>
    </source>
</reference>
<sequence>MTEIESNHLLDRDDELAMLQKAIHELGSTQPAGVVQLVGDGGIGKTQLLHRVHELATIAGMTFLEGTCTQPGAERPLELFADAFGSLGASRTTDAVAEMDGATAALLAGVFPSLRGYASGQLDDPRGVRLHLVRSAVRELFERLAKPPGLVVTIDDLHWADATSVEVLEYLLRHPPHAPVLLVVAYRPRQLATRLVTAFAEAEKSAATTVITVRPLTRASAEVMLGPELGRVRLADIYRRARGNPLYLRVLAAYAEASSSGRPAPYDEPSVPPQVAASLLSEFESLSLEGQRVARAGAVVGDPFDPDLAAEVAAVDLDEALTAIDELQAADMIRPRAGGFTYRHPVLGRLVYESTDAGWRMAAHRRAAAALARRGADLPDQAHHVHRTGRQGDRQGAELLARAAEQVLDRAPDSAASWWEKAIVMLAGSEADATTRLELSVRLAGALARSGELLRSRVVLHRLLRTSSMPRAMRWEIVTLCSTVQRHLGMFEETRAMLMRELEPDDGRSSRASVDLMLELAQCGYMFSANTDPRWSSGALELARQIDDPMRLVRALTARADSLVTEGRIDLAIEHANAASALLDSRTDGELAEHLLAVSSLGWIEDLLDLTANALRHFARGARIARETGQLHALARLLAGIVHARAQLGQLAAQDDVADLDDVVRRLDNDEIRRISLVCQALFAARSGDDLAALSLSEQVIELSGAESPMSRHAQIMAANARGKASPWYVQTMLRICGGPSLDRLYVMSRTWVYLGLAGAELAQGRVADAREWIRCAEAVSGGLGQRRMIAMAKLGRAMVTAVDEPASASDLAREAGVDLEAAGYPLDAAHAFLSAGISFAEAGQDHESTLFFDHAWMLFQRCNAPRLQERVDQIRKRWMRDRGSNALTGLSSRERQIADLVSDGRTNRQIGTSLKLSPRTVETYLERIFAKLEVSSRSEVAAAVARASTRSVELGDERVASP</sequence>
<dbReference type="RefSeq" id="WP_205121736.1">
    <property type="nucleotide sequence ID" value="NZ_JAFBCM010000001.1"/>
</dbReference>
<keyword evidence="2" id="KW-0067">ATP-binding</keyword>
<proteinExistence type="predicted"/>
<dbReference type="EMBL" id="JBHRZH010000047">
    <property type="protein sequence ID" value="MFC3766038.1"/>
    <property type="molecule type" value="Genomic_DNA"/>
</dbReference>
<comment type="caution">
    <text evidence="4">The sequence shown here is derived from an EMBL/GenBank/DDBJ whole genome shotgun (WGS) entry which is preliminary data.</text>
</comment>
<dbReference type="InterPro" id="IPR036388">
    <property type="entry name" value="WH-like_DNA-bd_sf"/>
</dbReference>
<evidence type="ECO:0000313" key="5">
    <source>
        <dbReference type="Proteomes" id="UP001595699"/>
    </source>
</evidence>
<name>A0ABV7YM04_9ACTN</name>
<dbReference type="PANTHER" id="PTHR16305:SF35">
    <property type="entry name" value="TRANSCRIPTIONAL ACTIVATOR DOMAIN"/>
    <property type="match status" value="1"/>
</dbReference>
<dbReference type="SUPFAM" id="SSF46894">
    <property type="entry name" value="C-terminal effector domain of the bipartite response regulators"/>
    <property type="match status" value="1"/>
</dbReference>
<feature type="domain" description="HTH luxR-type" evidence="3">
    <location>
        <begin position="884"/>
        <end position="949"/>
    </location>
</feature>
<protein>
    <submittedName>
        <fullName evidence="4">AAA family ATPase</fullName>
    </submittedName>
</protein>
<dbReference type="InterPro" id="IPR011990">
    <property type="entry name" value="TPR-like_helical_dom_sf"/>
</dbReference>
<dbReference type="Gene3D" id="1.10.10.10">
    <property type="entry name" value="Winged helix-like DNA-binding domain superfamily/Winged helix DNA-binding domain"/>
    <property type="match status" value="1"/>
</dbReference>
<keyword evidence="1" id="KW-0547">Nucleotide-binding</keyword>
<dbReference type="Pfam" id="PF13191">
    <property type="entry name" value="AAA_16"/>
    <property type="match status" value="1"/>
</dbReference>
<dbReference type="PROSITE" id="PS50043">
    <property type="entry name" value="HTH_LUXR_2"/>
    <property type="match status" value="1"/>
</dbReference>
<dbReference type="PANTHER" id="PTHR16305">
    <property type="entry name" value="TESTICULAR SOLUBLE ADENYLYL CYCLASE"/>
    <property type="match status" value="1"/>
</dbReference>
<dbReference type="InterPro" id="IPR041664">
    <property type="entry name" value="AAA_16"/>
</dbReference>
<dbReference type="Pfam" id="PF00196">
    <property type="entry name" value="GerE"/>
    <property type="match status" value="1"/>
</dbReference>